<dbReference type="AlphaFoldDB" id="A0A2N5VSQ9"/>
<dbReference type="OrthoDB" id="2503858at2759"/>
<dbReference type="EMBL" id="PGCJ01000069">
    <property type="protein sequence ID" value="PLW53025.1"/>
    <property type="molecule type" value="Genomic_DNA"/>
</dbReference>
<reference evidence="1 2" key="1">
    <citation type="submission" date="2017-11" db="EMBL/GenBank/DDBJ databases">
        <title>De novo assembly and phasing of dikaryotic genomes from two isolates of Puccinia coronata f. sp. avenae, the causal agent of oat crown rust.</title>
        <authorList>
            <person name="Miller M.E."/>
            <person name="Zhang Y."/>
            <person name="Omidvar V."/>
            <person name="Sperschneider J."/>
            <person name="Schwessinger B."/>
            <person name="Raley C."/>
            <person name="Palmer J.M."/>
            <person name="Garnica D."/>
            <person name="Upadhyaya N."/>
            <person name="Rathjen J."/>
            <person name="Taylor J.M."/>
            <person name="Park R.F."/>
            <person name="Dodds P.N."/>
            <person name="Hirsch C.D."/>
            <person name="Kianian S.F."/>
            <person name="Figueroa M."/>
        </authorList>
    </citation>
    <scope>NUCLEOTIDE SEQUENCE [LARGE SCALE GENOMIC DNA]</scope>
    <source>
        <strain evidence="1">12NC29</strain>
    </source>
</reference>
<evidence type="ECO:0000313" key="2">
    <source>
        <dbReference type="Proteomes" id="UP000235388"/>
    </source>
</evidence>
<dbReference type="Proteomes" id="UP000235388">
    <property type="component" value="Unassembled WGS sequence"/>
</dbReference>
<evidence type="ECO:0000313" key="1">
    <source>
        <dbReference type="EMBL" id="PLW53025.1"/>
    </source>
</evidence>
<accession>A0A2N5VSQ9</accession>
<name>A0A2N5VSQ9_9BASI</name>
<keyword evidence="2" id="KW-1185">Reference proteome</keyword>
<sequence>MYSPPKPVFKNQTSHKENTIHFHCSFVEVFTRIEAENIDFSILDDINKFRARLDFADNEASSKLDSHNLGELWKTLAQELHSLAHHLRLIDFNGKWELHLLFEEYYAFNQAKLATRSNSPPLMMSNLIRVLNSLLGMSDEISGSILEGLKVNSQVRKLLYLKEKKLSNTIKQSGILQHGLRFIFGDTWVRQRKYELKLVQEGVELSEEIGHILAKFELIFKLYSETGKLLLASIDRVMQQPQPTKTIWSLVMLFSIFKCNHKATILFQYVGVEAPMSLDP</sequence>
<comment type="caution">
    <text evidence="1">The sequence shown here is derived from an EMBL/GenBank/DDBJ whole genome shotgun (WGS) entry which is preliminary data.</text>
</comment>
<protein>
    <submittedName>
        <fullName evidence="1">Uncharacterized protein</fullName>
    </submittedName>
</protein>
<organism evidence="1 2">
    <name type="scientific">Puccinia coronata f. sp. avenae</name>
    <dbReference type="NCBI Taxonomy" id="200324"/>
    <lineage>
        <taxon>Eukaryota</taxon>
        <taxon>Fungi</taxon>
        <taxon>Dikarya</taxon>
        <taxon>Basidiomycota</taxon>
        <taxon>Pucciniomycotina</taxon>
        <taxon>Pucciniomycetes</taxon>
        <taxon>Pucciniales</taxon>
        <taxon>Pucciniaceae</taxon>
        <taxon>Puccinia</taxon>
    </lineage>
</organism>
<proteinExistence type="predicted"/>
<gene>
    <name evidence="1" type="ORF">PCANC_10732</name>
</gene>